<reference evidence="1 2" key="1">
    <citation type="submission" date="2015-09" db="EMBL/GenBank/DDBJ databases">
        <title>Draft Genome Sequence of Pseudoalteromonas lipolytica UCD-48B.</title>
        <authorList>
            <person name="Krusor M."/>
            <person name="Coil D.A."/>
            <person name="Lang J.M."/>
            <person name="Eisen J.A."/>
            <person name="Alexiev A."/>
        </authorList>
    </citation>
    <scope>NUCLEOTIDE SEQUENCE [LARGE SCALE GENOMIC DNA]</scope>
    <source>
        <strain evidence="1 2">UCD-48B</strain>
    </source>
</reference>
<evidence type="ECO:0000313" key="2">
    <source>
        <dbReference type="Proteomes" id="UP000050378"/>
    </source>
</evidence>
<dbReference type="InterPro" id="IPR038578">
    <property type="entry name" value="GT29-like_sf"/>
</dbReference>
<dbReference type="EMBL" id="LJTC01000004">
    <property type="protein sequence ID" value="KPM84120.1"/>
    <property type="molecule type" value="Genomic_DNA"/>
</dbReference>
<dbReference type="STRING" id="570156.AOG27_07395"/>
<gene>
    <name evidence="1" type="ORF">AOG27_07395</name>
</gene>
<evidence type="ECO:0000313" key="1">
    <source>
        <dbReference type="EMBL" id="KPM84120.1"/>
    </source>
</evidence>
<dbReference type="OrthoDB" id="8451561at2"/>
<name>A0A0N8HKK3_9GAMM</name>
<sequence>MNEQPEIIIIGNGPINTELAELIDCCPRVVRFNRCAAMPTHLGRRCTDLWLLGRGRQAQSLLTDPLVMPLEGISKVVVTDPAPNLLMQHIFKLIRRQSRLDHGDALFKHYGTGLQQERLTQQFRQSVLEYLLTLGPTIHKPYCPSSGTLAIVHYLKLFSKVHIAGFGFQGWKRHPWHLEKRYVSELIHENKVIMLD</sequence>
<dbReference type="Gene3D" id="3.90.1480.20">
    <property type="entry name" value="Glycosyl transferase family 29"/>
    <property type="match status" value="1"/>
</dbReference>
<proteinExistence type="predicted"/>
<comment type="caution">
    <text evidence="1">The sequence shown here is derived from an EMBL/GenBank/DDBJ whole genome shotgun (WGS) entry which is preliminary data.</text>
</comment>
<dbReference type="PATRIC" id="fig|570156.3.peg.2534"/>
<organism evidence="1 2">
    <name type="scientific">Pseudoalteromonas lipolytica</name>
    <dbReference type="NCBI Taxonomy" id="570156"/>
    <lineage>
        <taxon>Bacteria</taxon>
        <taxon>Pseudomonadati</taxon>
        <taxon>Pseudomonadota</taxon>
        <taxon>Gammaproteobacteria</taxon>
        <taxon>Alteromonadales</taxon>
        <taxon>Pseudoalteromonadaceae</taxon>
        <taxon>Pseudoalteromonas</taxon>
    </lineage>
</organism>
<dbReference type="RefSeq" id="WP_054552375.1">
    <property type="nucleotide sequence ID" value="NZ_LJTC01000004.1"/>
</dbReference>
<dbReference type="AlphaFoldDB" id="A0A0N8HKK3"/>
<protein>
    <submittedName>
        <fullName evidence="1">Uncharacterized protein</fullName>
    </submittedName>
</protein>
<dbReference type="Proteomes" id="UP000050378">
    <property type="component" value="Unassembled WGS sequence"/>
</dbReference>
<accession>A0A0N8HKK3</accession>